<keyword evidence="2" id="KW-1185">Reference proteome</keyword>
<protein>
    <submittedName>
        <fullName evidence="1">Uncharacterized protein</fullName>
    </submittedName>
</protein>
<dbReference type="EMBL" id="CM023471">
    <property type="protein sequence ID" value="KAH7966776.1"/>
    <property type="molecule type" value="Genomic_DNA"/>
</dbReference>
<gene>
    <name evidence="1" type="ORF">HPB49_019450</name>
</gene>
<accession>A0ACB8DFF8</accession>
<sequence length="172" mass="19817">MDTKRPALILGDFNVPSIFWGYKQESPKGKQLREAMEDAGFTLLNTPDQHTRIGGARQNNKSPDLTWVRYLPKSTHWDTWPDNIGSDHLPIVITWGKISSQATESSFIDWDKYRFYMDGCPQALTLQELTEHTREATRKASTIYEKAPQKPAPDRHLLNLWEARIDALHAIR</sequence>
<dbReference type="Proteomes" id="UP000821865">
    <property type="component" value="Chromosome 2"/>
</dbReference>
<name>A0ACB8DFF8_DERSI</name>
<comment type="caution">
    <text evidence="1">The sequence shown here is derived from an EMBL/GenBank/DDBJ whole genome shotgun (WGS) entry which is preliminary data.</text>
</comment>
<organism evidence="1 2">
    <name type="scientific">Dermacentor silvarum</name>
    <name type="common">Tick</name>
    <dbReference type="NCBI Taxonomy" id="543639"/>
    <lineage>
        <taxon>Eukaryota</taxon>
        <taxon>Metazoa</taxon>
        <taxon>Ecdysozoa</taxon>
        <taxon>Arthropoda</taxon>
        <taxon>Chelicerata</taxon>
        <taxon>Arachnida</taxon>
        <taxon>Acari</taxon>
        <taxon>Parasitiformes</taxon>
        <taxon>Ixodida</taxon>
        <taxon>Ixodoidea</taxon>
        <taxon>Ixodidae</taxon>
        <taxon>Rhipicephalinae</taxon>
        <taxon>Dermacentor</taxon>
    </lineage>
</organism>
<reference evidence="1" key="1">
    <citation type="submission" date="2020-05" db="EMBL/GenBank/DDBJ databases">
        <title>Large-scale comparative analyses of tick genomes elucidate their genetic diversity and vector capacities.</title>
        <authorList>
            <person name="Jia N."/>
            <person name="Wang J."/>
            <person name="Shi W."/>
            <person name="Du L."/>
            <person name="Sun Y."/>
            <person name="Zhan W."/>
            <person name="Jiang J."/>
            <person name="Wang Q."/>
            <person name="Zhang B."/>
            <person name="Ji P."/>
            <person name="Sakyi L.B."/>
            <person name="Cui X."/>
            <person name="Yuan T."/>
            <person name="Jiang B."/>
            <person name="Yang W."/>
            <person name="Lam T.T.-Y."/>
            <person name="Chang Q."/>
            <person name="Ding S."/>
            <person name="Wang X."/>
            <person name="Zhu J."/>
            <person name="Ruan X."/>
            <person name="Zhao L."/>
            <person name="Wei J."/>
            <person name="Que T."/>
            <person name="Du C."/>
            <person name="Cheng J."/>
            <person name="Dai P."/>
            <person name="Han X."/>
            <person name="Huang E."/>
            <person name="Gao Y."/>
            <person name="Liu J."/>
            <person name="Shao H."/>
            <person name="Ye R."/>
            <person name="Li L."/>
            <person name="Wei W."/>
            <person name="Wang X."/>
            <person name="Wang C."/>
            <person name="Yang T."/>
            <person name="Huo Q."/>
            <person name="Li W."/>
            <person name="Guo W."/>
            <person name="Chen H."/>
            <person name="Zhou L."/>
            <person name="Ni X."/>
            <person name="Tian J."/>
            <person name="Zhou Y."/>
            <person name="Sheng Y."/>
            <person name="Liu T."/>
            <person name="Pan Y."/>
            <person name="Xia L."/>
            <person name="Li J."/>
            <person name="Zhao F."/>
            <person name="Cao W."/>
        </authorList>
    </citation>
    <scope>NUCLEOTIDE SEQUENCE</scope>
    <source>
        <strain evidence="1">Dsil-2018</strain>
    </source>
</reference>
<evidence type="ECO:0000313" key="2">
    <source>
        <dbReference type="Proteomes" id="UP000821865"/>
    </source>
</evidence>
<evidence type="ECO:0000313" key="1">
    <source>
        <dbReference type="EMBL" id="KAH7966776.1"/>
    </source>
</evidence>
<proteinExistence type="predicted"/>